<dbReference type="SUPFAM" id="SSF55073">
    <property type="entry name" value="Nucleotide cyclase"/>
    <property type="match status" value="1"/>
</dbReference>
<feature type="transmembrane region" description="Helical" evidence="1">
    <location>
        <begin position="220"/>
        <end position="244"/>
    </location>
</feature>
<keyword evidence="4" id="KW-1185">Reference proteome</keyword>
<evidence type="ECO:0000313" key="3">
    <source>
        <dbReference type="EMBL" id="SHF46715.1"/>
    </source>
</evidence>
<dbReference type="STRING" id="1121256.SAMN02746089_01969"/>
<feature type="transmembrane region" description="Helical" evidence="1">
    <location>
        <begin position="194"/>
        <end position="214"/>
    </location>
</feature>
<dbReference type="InterPro" id="IPR003018">
    <property type="entry name" value="GAF"/>
</dbReference>
<dbReference type="InterPro" id="IPR029016">
    <property type="entry name" value="GAF-like_dom_sf"/>
</dbReference>
<dbReference type="InterPro" id="IPR000160">
    <property type="entry name" value="GGDEF_dom"/>
</dbReference>
<dbReference type="GO" id="GO:0043709">
    <property type="term" value="P:cell adhesion involved in single-species biofilm formation"/>
    <property type="evidence" value="ECO:0007669"/>
    <property type="project" value="TreeGrafter"/>
</dbReference>
<dbReference type="SMART" id="SM00065">
    <property type="entry name" value="GAF"/>
    <property type="match status" value="1"/>
</dbReference>
<proteinExistence type="predicted"/>
<keyword evidence="1" id="KW-1133">Transmembrane helix</keyword>
<dbReference type="GO" id="GO:0052621">
    <property type="term" value="F:diguanylate cyclase activity"/>
    <property type="evidence" value="ECO:0007669"/>
    <property type="project" value="TreeGrafter"/>
</dbReference>
<dbReference type="PANTHER" id="PTHR45138:SF9">
    <property type="entry name" value="DIGUANYLATE CYCLASE DGCM-RELATED"/>
    <property type="match status" value="1"/>
</dbReference>
<gene>
    <name evidence="3" type="ORF">SAMN02746089_01969</name>
</gene>
<evidence type="ECO:0000313" key="4">
    <source>
        <dbReference type="Proteomes" id="UP000184088"/>
    </source>
</evidence>
<reference evidence="3 4" key="1">
    <citation type="submission" date="2016-11" db="EMBL/GenBank/DDBJ databases">
        <authorList>
            <person name="Jaros S."/>
            <person name="Januszkiewicz K."/>
            <person name="Wedrychowicz H."/>
        </authorList>
    </citation>
    <scope>NUCLEOTIDE SEQUENCE [LARGE SCALE GENOMIC DNA]</scope>
    <source>
        <strain evidence="3 4">DSM 17918</strain>
    </source>
</reference>
<keyword evidence="1" id="KW-0812">Transmembrane</keyword>
<accession>A0A1M5BWB3</accession>
<evidence type="ECO:0000259" key="2">
    <source>
        <dbReference type="PROSITE" id="PS50887"/>
    </source>
</evidence>
<dbReference type="Pfam" id="PF13185">
    <property type="entry name" value="GAF_2"/>
    <property type="match status" value="1"/>
</dbReference>
<dbReference type="EMBL" id="FQVH01000024">
    <property type="protein sequence ID" value="SHF46715.1"/>
    <property type="molecule type" value="Genomic_DNA"/>
</dbReference>
<dbReference type="InterPro" id="IPR043128">
    <property type="entry name" value="Rev_trsase/Diguanyl_cyclase"/>
</dbReference>
<feature type="domain" description="GGDEF" evidence="2">
    <location>
        <begin position="439"/>
        <end position="572"/>
    </location>
</feature>
<dbReference type="PROSITE" id="PS50887">
    <property type="entry name" value="GGDEF"/>
    <property type="match status" value="1"/>
</dbReference>
<dbReference type="SMART" id="SM00267">
    <property type="entry name" value="GGDEF"/>
    <property type="match status" value="1"/>
</dbReference>
<evidence type="ECO:0000256" key="1">
    <source>
        <dbReference type="SAM" id="Phobius"/>
    </source>
</evidence>
<dbReference type="FunFam" id="3.30.70.270:FF:000001">
    <property type="entry name" value="Diguanylate cyclase domain protein"/>
    <property type="match status" value="1"/>
</dbReference>
<keyword evidence="1" id="KW-0472">Membrane</keyword>
<feature type="transmembrane region" description="Helical" evidence="1">
    <location>
        <begin position="55"/>
        <end position="73"/>
    </location>
</feature>
<feature type="transmembrane region" description="Helical" evidence="1">
    <location>
        <begin position="119"/>
        <end position="142"/>
    </location>
</feature>
<feature type="transmembrane region" description="Helical" evidence="1">
    <location>
        <begin position="85"/>
        <end position="112"/>
    </location>
</feature>
<dbReference type="CDD" id="cd01949">
    <property type="entry name" value="GGDEF"/>
    <property type="match status" value="1"/>
</dbReference>
<dbReference type="AlphaFoldDB" id="A0A1M5BWB3"/>
<feature type="transmembrane region" description="Helical" evidence="1">
    <location>
        <begin position="29"/>
        <end position="48"/>
    </location>
</feature>
<dbReference type="NCBIfam" id="TIGR00254">
    <property type="entry name" value="GGDEF"/>
    <property type="match status" value="1"/>
</dbReference>
<dbReference type="Proteomes" id="UP000184088">
    <property type="component" value="Unassembled WGS sequence"/>
</dbReference>
<dbReference type="Gene3D" id="3.30.450.40">
    <property type="match status" value="1"/>
</dbReference>
<dbReference type="Gene3D" id="3.30.70.270">
    <property type="match status" value="1"/>
</dbReference>
<sequence length="573" mass="65326">MTIMYNIIEIDIKILDFLGEGLNLKNKSAFAGVMGVGYALLFYFLLVYGIDEMNYGAFAAFTIVYIIVEHFGIKSDGVDFNLTSVFALAMFLMYGIVPTLLMAFIGVMVYYAVYKRKMLLSLFYGSKVSIIYSLSAMAFYLAGAHIGKFYSGQLKGILAFVIANRLAEDILCYVEYVLFNRHVHLDHFFGSEKLKALIGLISIPCALLIANVYFDMTTFYFLSMLAAILLLAYNFHTLSNLMYANKKLQALYNMVSIINSRLDVHQVGEAIIDAIREVVNFSGIVIFLKRNDMDDLEIVAWDIGDQDRYCDMKVMMDKRFVEYVLHMEEPTIIDCLDDKNGFCCDYFDFNSCMVVPLQQDMETIGAIILFQDYENSFTQDNLKIVSMISKQAAIALFNAKLYREMTQKSIMDPMTKLYNRRYFTDVLNDVIEICKKEGLNVSLIMIDIDYFKRVNDTYGHLIGDDVLKELANRIKMCLRNDDIVARYGGEEFVVVLPAVDEKQAYNIAERIRVEIESKPFNTRIGELNITVSAGVCEYPAKADSLERLIANADRALYMAKAGGRNRVVIYEHI</sequence>
<protein>
    <submittedName>
        <fullName evidence="3">Diguanylate cyclase (GGDEF) domain-containing protein</fullName>
    </submittedName>
</protein>
<name>A0A1M5BWB3_9THEO</name>
<dbReference type="GO" id="GO:1902201">
    <property type="term" value="P:negative regulation of bacterial-type flagellum-dependent cell motility"/>
    <property type="evidence" value="ECO:0007669"/>
    <property type="project" value="TreeGrafter"/>
</dbReference>
<dbReference type="InterPro" id="IPR050469">
    <property type="entry name" value="Diguanylate_Cyclase"/>
</dbReference>
<dbReference type="Pfam" id="PF00990">
    <property type="entry name" value="GGDEF"/>
    <property type="match status" value="1"/>
</dbReference>
<dbReference type="PANTHER" id="PTHR45138">
    <property type="entry name" value="REGULATORY COMPONENTS OF SENSORY TRANSDUCTION SYSTEM"/>
    <property type="match status" value="1"/>
</dbReference>
<dbReference type="SUPFAM" id="SSF55781">
    <property type="entry name" value="GAF domain-like"/>
    <property type="match status" value="1"/>
</dbReference>
<dbReference type="GO" id="GO:0005886">
    <property type="term" value="C:plasma membrane"/>
    <property type="evidence" value="ECO:0007669"/>
    <property type="project" value="TreeGrafter"/>
</dbReference>
<dbReference type="InterPro" id="IPR029787">
    <property type="entry name" value="Nucleotide_cyclase"/>
</dbReference>
<organism evidence="3 4">
    <name type="scientific">Caldanaerobius fijiensis DSM 17918</name>
    <dbReference type="NCBI Taxonomy" id="1121256"/>
    <lineage>
        <taxon>Bacteria</taxon>
        <taxon>Bacillati</taxon>
        <taxon>Bacillota</taxon>
        <taxon>Clostridia</taxon>
        <taxon>Thermoanaerobacterales</taxon>
        <taxon>Thermoanaerobacteraceae</taxon>
        <taxon>Caldanaerobius</taxon>
    </lineage>
</organism>